<evidence type="ECO:0000313" key="2">
    <source>
        <dbReference type="Proteomes" id="UP000785679"/>
    </source>
</evidence>
<organism evidence="1 2">
    <name type="scientific">Halteria grandinella</name>
    <dbReference type="NCBI Taxonomy" id="5974"/>
    <lineage>
        <taxon>Eukaryota</taxon>
        <taxon>Sar</taxon>
        <taxon>Alveolata</taxon>
        <taxon>Ciliophora</taxon>
        <taxon>Intramacronucleata</taxon>
        <taxon>Spirotrichea</taxon>
        <taxon>Stichotrichia</taxon>
        <taxon>Sporadotrichida</taxon>
        <taxon>Halteriidae</taxon>
        <taxon>Halteria</taxon>
    </lineage>
</organism>
<evidence type="ECO:0000313" key="1">
    <source>
        <dbReference type="EMBL" id="TNV75738.1"/>
    </source>
</evidence>
<reference evidence="1" key="1">
    <citation type="submission" date="2019-06" db="EMBL/GenBank/DDBJ databases">
        <authorList>
            <person name="Zheng W."/>
        </authorList>
    </citation>
    <scope>NUCLEOTIDE SEQUENCE</scope>
    <source>
        <strain evidence="1">QDHG01</strain>
    </source>
</reference>
<protein>
    <submittedName>
        <fullName evidence="1">Uncharacterized protein</fullName>
    </submittedName>
</protein>
<accession>A0A8J8SZ92</accession>
<comment type="caution">
    <text evidence="1">The sequence shown here is derived from an EMBL/GenBank/DDBJ whole genome shotgun (WGS) entry which is preliminary data.</text>
</comment>
<gene>
    <name evidence="1" type="ORF">FGO68_gene14363</name>
</gene>
<sequence>MDLNEPFHFAENFSQHHYYHQEGSQFENYAMQEKPYNQELSFFNQDSNLQTQEVSQVNLNHQSSLSTNFDSGNLQPYSNESTELSWLEPPRKKAPAIQLRLSEFFKPIASKPKPYKSVFTEPKLLYGFSGSMGEEDYVRFIIPRVLYNTEKYFIDQQKDLEYKKAIELCKDEPMSIEGGSMMEAIIEIDEREEIELAREKAGRKQMCREVLNELLNL</sequence>
<name>A0A8J8SZ92_HALGN</name>
<dbReference type="AlphaFoldDB" id="A0A8J8SZ92"/>
<dbReference type="Proteomes" id="UP000785679">
    <property type="component" value="Unassembled WGS sequence"/>
</dbReference>
<proteinExistence type="predicted"/>
<dbReference type="EMBL" id="RRYP01014946">
    <property type="protein sequence ID" value="TNV75738.1"/>
    <property type="molecule type" value="Genomic_DNA"/>
</dbReference>
<keyword evidence="2" id="KW-1185">Reference proteome</keyword>